<dbReference type="SMART" id="SM00214">
    <property type="entry name" value="VWC"/>
    <property type="match status" value="4"/>
</dbReference>
<feature type="compositionally biased region" description="Basic and acidic residues" evidence="4">
    <location>
        <begin position="361"/>
        <end position="388"/>
    </location>
</feature>
<feature type="compositionally biased region" description="Basic and acidic residues" evidence="4">
    <location>
        <begin position="2542"/>
        <end position="2560"/>
    </location>
</feature>
<feature type="region of interest" description="Disordered" evidence="4">
    <location>
        <begin position="2186"/>
        <end position="2234"/>
    </location>
</feature>
<evidence type="ECO:0000256" key="5">
    <source>
        <dbReference type="SAM" id="SignalP"/>
    </source>
</evidence>
<dbReference type="SUPFAM" id="SSF57603">
    <property type="entry name" value="FnI-like domain"/>
    <property type="match status" value="6"/>
</dbReference>
<feature type="compositionally biased region" description="Polar residues" evidence="4">
    <location>
        <begin position="1570"/>
        <end position="1581"/>
    </location>
</feature>
<protein>
    <recommendedName>
        <fullName evidence="6">VWFC domain-containing protein</fullName>
    </recommendedName>
</protein>
<evidence type="ECO:0000256" key="4">
    <source>
        <dbReference type="SAM" id="MobiDB-lite"/>
    </source>
</evidence>
<feature type="signal peptide" evidence="5">
    <location>
        <begin position="1"/>
        <end position="22"/>
    </location>
</feature>
<dbReference type="Gene3D" id="2.10.70.10">
    <property type="entry name" value="Complement Module, domain 1"/>
    <property type="match status" value="1"/>
</dbReference>
<feature type="compositionally biased region" description="Polar residues" evidence="4">
    <location>
        <begin position="1427"/>
        <end position="1436"/>
    </location>
</feature>
<feature type="compositionally biased region" description="Low complexity" evidence="4">
    <location>
        <begin position="629"/>
        <end position="640"/>
    </location>
</feature>
<feature type="compositionally biased region" description="Basic and acidic residues" evidence="4">
    <location>
        <begin position="903"/>
        <end position="921"/>
    </location>
</feature>
<feature type="compositionally biased region" description="Basic and acidic residues" evidence="4">
    <location>
        <begin position="2263"/>
        <end position="2273"/>
    </location>
</feature>
<feature type="compositionally biased region" description="Polar residues" evidence="4">
    <location>
        <begin position="2274"/>
        <end position="2285"/>
    </location>
</feature>
<feature type="region of interest" description="Disordered" evidence="4">
    <location>
        <begin position="2542"/>
        <end position="2783"/>
    </location>
</feature>
<feature type="compositionally biased region" description="Polar residues" evidence="4">
    <location>
        <begin position="2669"/>
        <end position="2686"/>
    </location>
</feature>
<feature type="compositionally biased region" description="Basic and acidic residues" evidence="4">
    <location>
        <begin position="1778"/>
        <end position="1788"/>
    </location>
</feature>
<feature type="compositionally biased region" description="Basic and acidic residues" evidence="4">
    <location>
        <begin position="2569"/>
        <end position="2578"/>
    </location>
</feature>
<gene>
    <name evidence="7" type="ORF">CHILSU_LOCUS9854</name>
</gene>
<feature type="compositionally biased region" description="Polar residues" evidence="4">
    <location>
        <begin position="2210"/>
        <end position="2234"/>
    </location>
</feature>
<organism evidence="7 8">
    <name type="scientific">Chilo suppressalis</name>
    <name type="common">Asiatic rice borer moth</name>
    <dbReference type="NCBI Taxonomy" id="168631"/>
    <lineage>
        <taxon>Eukaryota</taxon>
        <taxon>Metazoa</taxon>
        <taxon>Ecdysozoa</taxon>
        <taxon>Arthropoda</taxon>
        <taxon>Hexapoda</taxon>
        <taxon>Insecta</taxon>
        <taxon>Pterygota</taxon>
        <taxon>Neoptera</taxon>
        <taxon>Endopterygota</taxon>
        <taxon>Lepidoptera</taxon>
        <taxon>Glossata</taxon>
        <taxon>Ditrysia</taxon>
        <taxon>Pyraloidea</taxon>
        <taxon>Crambidae</taxon>
        <taxon>Crambinae</taxon>
        <taxon>Chilo</taxon>
    </lineage>
</organism>
<feature type="compositionally biased region" description="Polar residues" evidence="4">
    <location>
        <begin position="1899"/>
        <end position="1925"/>
    </location>
</feature>
<feature type="compositionally biased region" description="Low complexity" evidence="4">
    <location>
        <begin position="1387"/>
        <end position="1400"/>
    </location>
</feature>
<feature type="compositionally biased region" description="Basic and acidic residues" evidence="4">
    <location>
        <begin position="1614"/>
        <end position="1625"/>
    </location>
</feature>
<accession>A0ABN8LB14</accession>
<feature type="compositionally biased region" description="Basic and acidic residues" evidence="4">
    <location>
        <begin position="1935"/>
        <end position="1961"/>
    </location>
</feature>
<feature type="domain" description="VWFC" evidence="6">
    <location>
        <begin position="234"/>
        <end position="301"/>
    </location>
</feature>
<feature type="region of interest" description="Disordered" evidence="4">
    <location>
        <begin position="708"/>
        <end position="797"/>
    </location>
</feature>
<feature type="region of interest" description="Disordered" evidence="4">
    <location>
        <begin position="2464"/>
        <end position="2500"/>
    </location>
</feature>
<feature type="compositionally biased region" description="Polar residues" evidence="4">
    <location>
        <begin position="1480"/>
        <end position="1526"/>
    </location>
</feature>
<keyword evidence="2" id="KW-0964">Secreted</keyword>
<feature type="compositionally biased region" description="Basic and acidic residues" evidence="4">
    <location>
        <begin position="641"/>
        <end position="652"/>
    </location>
</feature>
<evidence type="ECO:0000256" key="1">
    <source>
        <dbReference type="ARBA" id="ARBA00004613"/>
    </source>
</evidence>
<feature type="compositionally biased region" description="Basic and acidic residues" evidence="4">
    <location>
        <begin position="716"/>
        <end position="732"/>
    </location>
</feature>
<feature type="region of interest" description="Disordered" evidence="4">
    <location>
        <begin position="629"/>
        <end position="670"/>
    </location>
</feature>
<name>A0ABN8LB14_CHISP</name>
<feature type="compositionally biased region" description="Polar residues" evidence="4">
    <location>
        <begin position="785"/>
        <end position="797"/>
    </location>
</feature>
<feature type="compositionally biased region" description="Basic and acidic residues" evidence="4">
    <location>
        <begin position="1212"/>
        <end position="1233"/>
    </location>
</feature>
<keyword evidence="8" id="KW-1185">Reference proteome</keyword>
<feature type="compositionally biased region" description="Polar residues" evidence="4">
    <location>
        <begin position="1693"/>
        <end position="1702"/>
    </location>
</feature>
<feature type="compositionally biased region" description="Polar residues" evidence="4">
    <location>
        <begin position="1288"/>
        <end position="1301"/>
    </location>
</feature>
<keyword evidence="3 5" id="KW-0732">Signal</keyword>
<dbReference type="PROSITE" id="PS50184">
    <property type="entry name" value="VWFC_2"/>
    <property type="match status" value="1"/>
</dbReference>
<feature type="compositionally biased region" description="Basic and acidic residues" evidence="4">
    <location>
        <begin position="1989"/>
        <end position="2007"/>
    </location>
</feature>
<feature type="compositionally biased region" description="Basic and acidic residues" evidence="4">
    <location>
        <begin position="2589"/>
        <end position="2635"/>
    </location>
</feature>
<feature type="compositionally biased region" description="Polar residues" evidence="4">
    <location>
        <begin position="739"/>
        <end position="762"/>
    </location>
</feature>
<dbReference type="PANTHER" id="PTHR46698:SF3">
    <property type="entry name" value="TENECTIN ISOFORM 1-RELATED"/>
    <property type="match status" value="1"/>
</dbReference>
<feature type="region of interest" description="Disordered" evidence="4">
    <location>
        <begin position="422"/>
        <end position="444"/>
    </location>
</feature>
<feature type="compositionally biased region" description="Low complexity" evidence="4">
    <location>
        <begin position="2479"/>
        <end position="2491"/>
    </location>
</feature>
<feature type="compositionally biased region" description="Basic and acidic residues" evidence="4">
    <location>
        <begin position="1651"/>
        <end position="1665"/>
    </location>
</feature>
<feature type="compositionally biased region" description="Polar residues" evidence="4">
    <location>
        <begin position="1324"/>
        <end position="1334"/>
    </location>
</feature>
<feature type="compositionally biased region" description="Basic and acidic residues" evidence="4">
    <location>
        <begin position="1438"/>
        <end position="1448"/>
    </location>
</feature>
<feature type="compositionally biased region" description="Polar residues" evidence="4">
    <location>
        <begin position="1667"/>
        <end position="1683"/>
    </location>
</feature>
<feature type="compositionally biased region" description="Low complexity" evidence="4">
    <location>
        <begin position="843"/>
        <end position="853"/>
    </location>
</feature>
<feature type="compositionally biased region" description="Polar residues" evidence="4">
    <location>
        <begin position="1453"/>
        <end position="1466"/>
    </location>
</feature>
<feature type="compositionally biased region" description="Basic and acidic residues" evidence="4">
    <location>
        <begin position="1401"/>
        <end position="1426"/>
    </location>
</feature>
<feature type="region of interest" description="Disordered" evidence="4">
    <location>
        <begin position="328"/>
        <end position="388"/>
    </location>
</feature>
<feature type="compositionally biased region" description="Basic and acidic residues" evidence="4">
    <location>
        <begin position="1863"/>
        <end position="1875"/>
    </location>
</feature>
<feature type="compositionally biased region" description="Basic and acidic residues" evidence="4">
    <location>
        <begin position="859"/>
        <end position="876"/>
    </location>
</feature>
<feature type="compositionally biased region" description="Basic and acidic residues" evidence="4">
    <location>
        <begin position="2691"/>
        <end position="2708"/>
    </location>
</feature>
<feature type="compositionally biased region" description="Polar residues" evidence="4">
    <location>
        <begin position="1362"/>
        <end position="1375"/>
    </location>
</feature>
<evidence type="ECO:0000256" key="2">
    <source>
        <dbReference type="ARBA" id="ARBA00022525"/>
    </source>
</evidence>
<evidence type="ECO:0000313" key="7">
    <source>
        <dbReference type="EMBL" id="CAH2990684.1"/>
    </source>
</evidence>
<evidence type="ECO:0000256" key="3">
    <source>
        <dbReference type="ARBA" id="ARBA00022729"/>
    </source>
</evidence>
<dbReference type="InterPro" id="IPR001007">
    <property type="entry name" value="VWF_dom"/>
</dbReference>
<dbReference type="Proteomes" id="UP001153292">
    <property type="component" value="Chromosome 6"/>
</dbReference>
<sequence>MDRRRAAGALLALAVCVASSDAAPTASNQTALDLYDGAAEGCYYNFQHYGEGDRIMTNEPCLNCTCHNRMLMCYLRVCPFTKPIGQDCTVEKRADQCCPIVTCPDVPVDLLTSTSTTSPAEYGGTGVGKLDKYGCSINGKYFPEGSKVPPTPNKPCEHCYCIRNMTTCVMQECTLHVDGCTPIYHKDVCCPVRYSCDHPEDEMLLLDDMTTTVRPTPGFLLTTTTLSPVTQMSQDCVHEDKIVPDGALIKTDKACEHCYCMKGDIVCVVQECGTPMENEGKNCTSQPPREGQCCPDTYICEGDEIATEMPSEFTTEPFVTDEITTLSPPRRVGVEGSGYRKETEESYTEIPLFETDTEGSGYDHETPHHETPHQETPDHETPDTETHVTSEVISETTEDLFYIASSTQKTPTLEEIEKTTEPDKGLNTVPSGLFDEETSEAPHKTTISEGMKITEEPIVTGEDASKDKTMIPELPTTPEITNKEEVIPTSTESAYRKEDEINEVTDHYEHIDHEKLSTPPAQTVEQTTTLIKYTTLEAESPIDENKVDLTTEIMPTADYKPTEDKETTQPDTEIGTSDSLIKTPGEISTDDTSLPNEVTTRASLDASISEEVTKADVIDDVTKQKDVSTESLMESSTSSSKIDDTIKEEEVSTKSMFDQEDDTMKEEVTTQSFVDVSTPVDAVKATSVVSHDVTVKYSEITTESLLEVSTASEFTKSSDDLEKPIEEKEHITESPIEPVTSTQGKEATTESLLEVSTASEFTKSSDAEKPIEEKELITKSPVEPVTSTQGKEVTTESLLEVSTASEFIKSSDDAEKPIEEIEHITKSSVEPVTSTQGKEETTESLLEVSTASEFIKSSVDAEKPIEEKEQITKSPEESVTSTQGKEETTESLLEHSTYAATTKHPEEISFDQDKTDDKEATTESLLETSPFIKVPTPSETLASTVTEKSDDILPTTDKASLPETTIIDNQENEVEGYARIPGEGDCLLNGITYRNNSEVPSTNNCHTSCKCVSSIVKCDPIICSPPPEYMDNCQPTYDSPDSCCPTYICHTGETMPPQPDSHMSGTEKPVPPSTSECHGDQCIIKQDEESPAPSEKPVVSDCGSTSCGDEVLTHPHIPPTDKISSDCDGQECLPPKESCDGETCQAATPEKPCVGDNCDIEAVIVPVKDIPLCQNKEDCQPQVIPCEGDACKPAECSGPDCSPIAIPIPTEKDQKPELCDDSSDCQKQEDEAKLPCSDESCRRKETGEELENVLPIDCTGSECEKQKPEVSAEKVEHHTDLPELLTTPEKSSSESAQQTDKSPVDIQTEITTEYKLPETITDKMITTQETSSKSPQEKEEIPIEVTTENELPETMTDMILTQAETSSESPQQTKETPVDIPIKTSIEDVSTPTETTTEILIIREETSSESTLHTDELPIDKDKEAPSSETVSTTIKPSAEHSTSKPDFDEPLSESSTPEISESAETTVKPYLSTEFEELLTNTDSTSQFEHATSSSHPSVTQPVSEEKITQSGEVTEMSKPTTITSEDYDQTSRVPEKQPSIKPSEQAATEGEKSETDEVFASQHPEIFESSTEPLQTSVTESHEAHTTSSLDGISEIPKETIPTVSENITKLPHSETEIVKESTESPEQITPESQDSTKSTISNLDETEHEGYTKSPEEEKETVTLKAQSPQQTDESTTKKQVTPVEAIEGSTLSPETVTDSYKPIDKSTGSLPYDEADVTTSTSPRDVYSETTESYEVTKKLTTLPEVPMITESERDIVTTEATKQEDEESASESHSTKPEERKTEAPISKIPSLPEDKTDTTFVDYSPTLGPETLVTEKEKESSEIPVTIPYEETTPIKELTTEKEEDTEIKTDSPATDKPIKETTKEDMHIPTESPLTNQDTEYPATPASETYEEMSSTTLSISIDSESISTKSPDVTNVPSDIGDTTEIVEDKTTQKVVESEVTKKPWPSDDKIETQEPLSEVTESVTDRSHTESTKLQSTEGVEEHTETKEPSHVTEKNTVEETPEVTDIKDTTAKQPAESPIPTASIITEDIATEVYQTTIVDHDKEKVPGQIEEKEEITTTSSAQSHTEPQHSETELPSTGLVTSLPEIPQQGTQTTEVPQHLVTEAETIIGDGLGESPSTDDDTIYASTQVPDEFVSEKETELPDTLFTTKKSDISDLTTKTFTEEPDTVTEIPVIITDQEKESEIPIIPDLGPKIHNQTEEPSLSTNAPTSIPSVDETSTQSSVVLPETSTKIAEPAITEAVLQFTTNIPESHVKDQELDSHLDVTTSSDIQTSSSHEEPSKSTHSTISELQTEEFMEVTKKPVTESYTVSTDSKSDITEAVQKEVATEKPFESTTAEISDITSGLYKDKTTEQTAEVFTKAPHEIVPEEPYVTDKYPDDTKEVYTDKTQEPSITEPTIHDEKTTVKSDESVTEDLQEVVTKITPDEGLKETQSTVELTTKSVTEIEDIIEPEIMVTSAPYEKTTEASQEPITEEQPTITENVSEKKDSKYDITTEIPEVSTIAYESVTTAHVIDEEVSTLVPDVSTKLPDQEIVKTEVEEATEPKHEITETTPYVVELEEHTHKTVEESSLPPEDIESESKPTLELTTEKHSDIEGPSEHKKDQYTTRLPEYESTKLSDYEPEKSSTPSYVPTKEFISEITTPSYEAPVDKHDDIPSSPVQPSSETESPLSQSAGTEMPLKTDKVPDSDRIPEEEMLHVTSKATTTKVEEDIATPSPVFKPEEKPIDKVPSTSVPETPKPGLNEVLPTDEIPEDEGHFPSGGPSGYGQEPDYVEEDQAFGPGTCRYGGKVYVSAQQIPRDDPCDFCFCFRSDIICLQQSCPPPIHGCHEEPIQGFCCPRYECPVAMATSLNVTTTTTTTTTTLPPHFLPHAYKGAAQRRGCQIKGHTYKVGEVVRASSGPCLHCTCGGDGQMKCDPKACTPEPMLRQMIAAAVSAKRRR</sequence>
<feature type="compositionally biased region" description="Polar residues" evidence="4">
    <location>
        <begin position="569"/>
        <end position="580"/>
    </location>
</feature>
<reference evidence="7" key="1">
    <citation type="submission" date="2021-12" db="EMBL/GenBank/DDBJ databases">
        <authorList>
            <person name="King R."/>
        </authorList>
    </citation>
    <scope>NUCLEOTIDE SEQUENCE</scope>
</reference>
<feature type="compositionally biased region" description="Basic and acidic residues" evidence="4">
    <location>
        <begin position="763"/>
        <end position="777"/>
    </location>
</feature>
<comment type="subcellular location">
    <subcellularLocation>
        <location evidence="1">Secreted</location>
    </subcellularLocation>
</comment>
<feature type="region of interest" description="Disordered" evidence="4">
    <location>
        <begin position="821"/>
        <end position="923"/>
    </location>
</feature>
<dbReference type="PANTHER" id="PTHR46698">
    <property type="entry name" value="CROSSVEINLESS 2"/>
    <property type="match status" value="1"/>
</dbReference>
<feature type="compositionally biased region" description="Polar residues" evidence="4">
    <location>
        <begin position="1627"/>
        <end position="1646"/>
    </location>
</feature>
<proteinExistence type="predicted"/>
<evidence type="ECO:0000313" key="8">
    <source>
        <dbReference type="Proteomes" id="UP001153292"/>
    </source>
</evidence>
<feature type="region of interest" description="Disordered" evidence="4">
    <location>
        <begin position="1212"/>
        <end position="2034"/>
    </location>
</feature>
<feature type="region of interest" description="Disordered" evidence="4">
    <location>
        <begin position="2050"/>
        <end position="2109"/>
    </location>
</feature>
<feature type="region of interest" description="Disordered" evidence="4">
    <location>
        <begin position="2263"/>
        <end position="2310"/>
    </location>
</feature>
<feature type="region of interest" description="Disordered" evidence="4">
    <location>
        <begin position="560"/>
        <end position="594"/>
    </location>
</feature>
<dbReference type="InterPro" id="IPR052424">
    <property type="entry name" value="Kielin_Chordin-BMP_Reg"/>
</dbReference>
<dbReference type="EMBL" id="OU963899">
    <property type="protein sequence ID" value="CAH2990684.1"/>
    <property type="molecule type" value="Genomic_DNA"/>
</dbReference>
<feature type="compositionally biased region" description="Basic and acidic residues" evidence="4">
    <location>
        <begin position="1262"/>
        <end position="1281"/>
    </location>
</feature>
<evidence type="ECO:0000259" key="6">
    <source>
        <dbReference type="PROSITE" id="PS50184"/>
    </source>
</evidence>
<feature type="compositionally biased region" description="Polar residues" evidence="4">
    <location>
        <begin position="1721"/>
        <end position="1738"/>
    </location>
</feature>
<feature type="compositionally biased region" description="Polar residues" evidence="4">
    <location>
        <begin position="826"/>
        <end position="836"/>
    </location>
</feature>
<feature type="chain" id="PRO_5046923866" description="VWFC domain-containing protein" evidence="5">
    <location>
        <begin position="23"/>
        <end position="2950"/>
    </location>
</feature>